<feature type="domain" description="Integrase catalytic" evidence="1">
    <location>
        <begin position="1"/>
        <end position="90"/>
    </location>
</feature>
<evidence type="ECO:0000259" key="1">
    <source>
        <dbReference type="PROSITE" id="PS50994"/>
    </source>
</evidence>
<comment type="caution">
    <text evidence="2">The sequence shown here is derived from an EMBL/GenBank/DDBJ whole genome shotgun (WGS) entry which is preliminary data.</text>
</comment>
<dbReference type="InterPro" id="IPR001584">
    <property type="entry name" value="Integrase_cat-core"/>
</dbReference>
<name>A0ABV4FCN8_BRAEL</name>
<accession>A0ABV4FCN8</accession>
<keyword evidence="3" id="KW-1185">Reference proteome</keyword>
<reference evidence="2 3" key="1">
    <citation type="submission" date="2024-07" db="EMBL/GenBank/DDBJ databases">
        <title>Genomic Encyclopedia of Type Strains, Phase V (KMG-V): Genome sequencing to study the core and pangenomes of soil and plant-associated prokaryotes.</title>
        <authorList>
            <person name="Whitman W."/>
        </authorList>
    </citation>
    <scope>NUCLEOTIDE SEQUENCE [LARGE SCALE GENOMIC DNA]</scope>
    <source>
        <strain evidence="2 3">USDA 415</strain>
    </source>
</reference>
<dbReference type="SUPFAM" id="SSF53098">
    <property type="entry name" value="Ribonuclease H-like"/>
    <property type="match status" value="1"/>
</dbReference>
<gene>
    <name evidence="2" type="ORF">ABIF29_008048</name>
</gene>
<protein>
    <submittedName>
        <fullName evidence="2">Transposase InsO family protein</fullName>
    </submittedName>
</protein>
<organism evidence="2 3">
    <name type="scientific">Bradyrhizobium elkanii</name>
    <dbReference type="NCBI Taxonomy" id="29448"/>
    <lineage>
        <taxon>Bacteria</taxon>
        <taxon>Pseudomonadati</taxon>
        <taxon>Pseudomonadota</taxon>
        <taxon>Alphaproteobacteria</taxon>
        <taxon>Hyphomicrobiales</taxon>
        <taxon>Nitrobacteraceae</taxon>
        <taxon>Bradyrhizobium</taxon>
    </lineage>
</organism>
<evidence type="ECO:0000313" key="3">
    <source>
        <dbReference type="Proteomes" id="UP001565471"/>
    </source>
</evidence>
<evidence type="ECO:0000313" key="2">
    <source>
        <dbReference type="EMBL" id="MEY9321249.1"/>
    </source>
</evidence>
<dbReference type="InterPro" id="IPR036397">
    <property type="entry name" value="RNaseH_sf"/>
</dbReference>
<dbReference type="Gene3D" id="3.30.420.10">
    <property type="entry name" value="Ribonuclease H-like superfamily/Ribonuclease H"/>
    <property type="match status" value="1"/>
</dbReference>
<dbReference type="PROSITE" id="PS50994">
    <property type="entry name" value="INTEGRASE"/>
    <property type="match status" value="1"/>
</dbReference>
<dbReference type="InterPro" id="IPR012337">
    <property type="entry name" value="RNaseH-like_sf"/>
</dbReference>
<dbReference type="Pfam" id="PF13683">
    <property type="entry name" value="rve_3"/>
    <property type="match status" value="1"/>
</dbReference>
<sequence>MVRVTVADDLATWLDHNGMLHVRGAPYPSPDPGKDRRWHQTLKNRIPLDNYCLPNDLERRVRAFVEYYNHVRYHESIDNLTPADVCFGRAEAILAERKCIKRDTIANRRLQHQLQAA</sequence>
<proteinExistence type="predicted"/>
<dbReference type="Proteomes" id="UP001565471">
    <property type="component" value="Unassembled WGS sequence"/>
</dbReference>
<dbReference type="EMBL" id="JBGBZA010000002">
    <property type="protein sequence ID" value="MEY9321249.1"/>
    <property type="molecule type" value="Genomic_DNA"/>
</dbReference>